<keyword evidence="2" id="KW-0326">Glycosidase</keyword>
<comment type="caution">
    <text evidence="4">The sequence shown here is derived from an EMBL/GenBank/DDBJ whole genome shotgun (WGS) entry which is preliminary data.</text>
</comment>
<evidence type="ECO:0000259" key="3">
    <source>
        <dbReference type="Pfam" id="PF01156"/>
    </source>
</evidence>
<dbReference type="InterPro" id="IPR023186">
    <property type="entry name" value="IUNH"/>
</dbReference>
<dbReference type="GO" id="GO:0016787">
    <property type="term" value="F:hydrolase activity"/>
    <property type="evidence" value="ECO:0007669"/>
    <property type="project" value="UniProtKB-KW"/>
</dbReference>
<evidence type="ECO:0000313" key="5">
    <source>
        <dbReference type="Proteomes" id="UP001651050"/>
    </source>
</evidence>
<name>A0ABT0J156_9MICO</name>
<dbReference type="Gene3D" id="3.90.245.10">
    <property type="entry name" value="Ribonucleoside hydrolase-like"/>
    <property type="match status" value="1"/>
</dbReference>
<protein>
    <submittedName>
        <fullName evidence="4">Nucleoside hydrolase</fullName>
    </submittedName>
</protein>
<dbReference type="EMBL" id="JALQCY010000002">
    <property type="protein sequence ID" value="MCK9793227.1"/>
    <property type="molecule type" value="Genomic_DNA"/>
</dbReference>
<dbReference type="SUPFAM" id="SSF53590">
    <property type="entry name" value="Nucleoside hydrolase"/>
    <property type="match status" value="1"/>
</dbReference>
<dbReference type="RefSeq" id="WP_416343090.1">
    <property type="nucleotide sequence ID" value="NZ_JALQCY010000002.1"/>
</dbReference>
<proteinExistence type="predicted"/>
<dbReference type="PANTHER" id="PTHR12304">
    <property type="entry name" value="INOSINE-URIDINE PREFERRING NUCLEOSIDE HYDROLASE"/>
    <property type="match status" value="1"/>
</dbReference>
<dbReference type="Proteomes" id="UP001651050">
    <property type="component" value="Unassembled WGS sequence"/>
</dbReference>
<feature type="domain" description="Inosine/uridine-preferring nucleoside hydrolase" evidence="3">
    <location>
        <begin position="12"/>
        <end position="294"/>
    </location>
</feature>
<reference evidence="4 5" key="1">
    <citation type="submission" date="2022-02" db="EMBL/GenBank/DDBJ databases">
        <title>The car tank lid bacteriome: a reservoir of bacteria with potential in bioremediation of fuel.</title>
        <authorList>
            <person name="Vidal-Verdu A."/>
            <person name="Gomez-Martinez D."/>
            <person name="Latorre-Perez A."/>
            <person name="Pereto J."/>
            <person name="Porcar M."/>
        </authorList>
    </citation>
    <scope>NUCLEOTIDE SEQUENCE [LARGE SCALE GENOMIC DNA]</scope>
    <source>
        <strain evidence="4 5">4D.3</strain>
    </source>
</reference>
<dbReference type="InterPro" id="IPR001910">
    <property type="entry name" value="Inosine/uridine_hydrolase_dom"/>
</dbReference>
<keyword evidence="1 4" id="KW-0378">Hydrolase</keyword>
<evidence type="ECO:0000256" key="1">
    <source>
        <dbReference type="ARBA" id="ARBA00022801"/>
    </source>
</evidence>
<dbReference type="Pfam" id="PF01156">
    <property type="entry name" value="IU_nuc_hydro"/>
    <property type="match status" value="1"/>
</dbReference>
<dbReference type="InterPro" id="IPR036452">
    <property type="entry name" value="Ribo_hydro-like"/>
</dbReference>
<evidence type="ECO:0000313" key="4">
    <source>
        <dbReference type="EMBL" id="MCK9793227.1"/>
    </source>
</evidence>
<evidence type="ECO:0000256" key="2">
    <source>
        <dbReference type="ARBA" id="ARBA00023295"/>
    </source>
</evidence>
<dbReference type="PANTHER" id="PTHR12304:SF4">
    <property type="entry name" value="URIDINE NUCLEOSIDASE"/>
    <property type="match status" value="1"/>
</dbReference>
<gene>
    <name evidence="4" type="ORF">M1843_05635</name>
</gene>
<keyword evidence="5" id="KW-1185">Reference proteome</keyword>
<sequence length="322" mass="33133">MTQLSPSPAPLYLDCDTGVDDSLALAYLLASPEIDLVGVGSVSGNVGARQGAVNTLDLLALAGRGDVPVAVGAHDPLAGEYGGGVPHVHGANGVGDVVLPPSGRAPAEESAVELLLRLSHEHAGRLRVVAVGPLTNLALALRADPTLPERVRDLTVMGGAALHPGNVSPVAEANIACDPEAAAEVLAADWDVTLVPLDVTMADLLEETDRKALLEAGTALAPWLGDVLDLYFDFHVATFGRRCSALHDPLAAAIAVGGVRPTVAPRVPVVVDDTRGPGRGQTLCDLRGLYAGHPDVPGARTRVVLATGSPLAPHLLERLLRL</sequence>
<organism evidence="4 5">
    <name type="scientific">Isoptericola peretonis</name>
    <dbReference type="NCBI Taxonomy" id="2918523"/>
    <lineage>
        <taxon>Bacteria</taxon>
        <taxon>Bacillati</taxon>
        <taxon>Actinomycetota</taxon>
        <taxon>Actinomycetes</taxon>
        <taxon>Micrococcales</taxon>
        <taxon>Promicromonosporaceae</taxon>
        <taxon>Isoptericola</taxon>
    </lineage>
</organism>
<dbReference type="CDD" id="cd02650">
    <property type="entry name" value="nuc_hydro_CaPnhB"/>
    <property type="match status" value="1"/>
</dbReference>
<accession>A0ABT0J156</accession>